<dbReference type="Proteomes" id="UP000324897">
    <property type="component" value="Chromosome 6"/>
</dbReference>
<dbReference type="AlphaFoldDB" id="A0A5J9WSK0"/>
<organism evidence="1 2">
    <name type="scientific">Eragrostis curvula</name>
    <name type="common">weeping love grass</name>
    <dbReference type="NCBI Taxonomy" id="38414"/>
    <lineage>
        <taxon>Eukaryota</taxon>
        <taxon>Viridiplantae</taxon>
        <taxon>Streptophyta</taxon>
        <taxon>Embryophyta</taxon>
        <taxon>Tracheophyta</taxon>
        <taxon>Spermatophyta</taxon>
        <taxon>Magnoliopsida</taxon>
        <taxon>Liliopsida</taxon>
        <taxon>Poales</taxon>
        <taxon>Poaceae</taxon>
        <taxon>PACMAD clade</taxon>
        <taxon>Chloridoideae</taxon>
        <taxon>Eragrostideae</taxon>
        <taxon>Eragrostidinae</taxon>
        <taxon>Eragrostis</taxon>
    </lineage>
</organism>
<protein>
    <submittedName>
        <fullName evidence="1">Uncharacterized protein</fullName>
    </submittedName>
</protein>
<proteinExistence type="predicted"/>
<evidence type="ECO:0000313" key="1">
    <source>
        <dbReference type="EMBL" id="TVU50907.1"/>
    </source>
</evidence>
<comment type="caution">
    <text evidence="1">The sequence shown here is derived from an EMBL/GenBank/DDBJ whole genome shotgun (WGS) entry which is preliminary data.</text>
</comment>
<dbReference type="Gramene" id="TVU50907">
    <property type="protein sequence ID" value="TVU50907"/>
    <property type="gene ID" value="EJB05_02304"/>
</dbReference>
<name>A0A5J9WSK0_9POAL</name>
<gene>
    <name evidence="1" type="ORF">EJB05_02304</name>
</gene>
<dbReference type="EMBL" id="RWGY01000002">
    <property type="protein sequence ID" value="TVU50907.1"/>
    <property type="molecule type" value="Genomic_DNA"/>
</dbReference>
<sequence>YQHGVYAAIFAADFDGSKLVSTLNEKLKSGRSAFGASLLSAPATPRVMGGQTR</sequence>
<feature type="non-terminal residue" evidence="1">
    <location>
        <position position="1"/>
    </location>
</feature>
<reference evidence="1 2" key="1">
    <citation type="journal article" date="2019" name="Sci. Rep.">
        <title>A high-quality genome of Eragrostis curvula grass provides insights into Poaceae evolution and supports new strategies to enhance forage quality.</title>
        <authorList>
            <person name="Carballo J."/>
            <person name="Santos B.A.C.M."/>
            <person name="Zappacosta D."/>
            <person name="Garbus I."/>
            <person name="Selva J.P."/>
            <person name="Gallo C.A."/>
            <person name="Diaz A."/>
            <person name="Albertini E."/>
            <person name="Caccamo M."/>
            <person name="Echenique V."/>
        </authorList>
    </citation>
    <scope>NUCLEOTIDE SEQUENCE [LARGE SCALE GENOMIC DNA]</scope>
    <source>
        <strain evidence="2">cv. Victoria</strain>
        <tissue evidence="1">Leaf</tissue>
    </source>
</reference>
<evidence type="ECO:0000313" key="2">
    <source>
        <dbReference type="Proteomes" id="UP000324897"/>
    </source>
</evidence>
<accession>A0A5J9WSK0</accession>
<keyword evidence="2" id="KW-1185">Reference proteome</keyword>